<feature type="region of interest" description="Disordered" evidence="1">
    <location>
        <begin position="1"/>
        <end position="373"/>
    </location>
</feature>
<dbReference type="Proteomes" id="UP000578531">
    <property type="component" value="Unassembled WGS sequence"/>
</dbReference>
<feature type="compositionally biased region" description="Polar residues" evidence="1">
    <location>
        <begin position="201"/>
        <end position="212"/>
    </location>
</feature>
<protein>
    <recommendedName>
        <fullName evidence="2">DUF4211 domain-containing protein</fullName>
    </recommendedName>
</protein>
<dbReference type="EMBL" id="JACCJC010000136">
    <property type="protein sequence ID" value="KAF6223164.1"/>
    <property type="molecule type" value="Genomic_DNA"/>
</dbReference>
<feature type="region of interest" description="Disordered" evidence="1">
    <location>
        <begin position="539"/>
        <end position="558"/>
    </location>
</feature>
<evidence type="ECO:0000313" key="3">
    <source>
        <dbReference type="EMBL" id="KAF6223164.1"/>
    </source>
</evidence>
<feature type="domain" description="DUF4211" evidence="2">
    <location>
        <begin position="401"/>
        <end position="535"/>
    </location>
</feature>
<gene>
    <name evidence="3" type="ORF">HO173_013264</name>
</gene>
<feature type="compositionally biased region" description="Basic and acidic residues" evidence="1">
    <location>
        <begin position="326"/>
        <end position="356"/>
    </location>
</feature>
<feature type="compositionally biased region" description="Acidic residues" evidence="1">
    <location>
        <begin position="539"/>
        <end position="554"/>
    </location>
</feature>
<dbReference type="OrthoDB" id="21499at2759"/>
<evidence type="ECO:0000313" key="4">
    <source>
        <dbReference type="Proteomes" id="UP000578531"/>
    </source>
</evidence>
<dbReference type="PANTHER" id="PTHR14689:SF0">
    <property type="entry name" value="COILED-COIL DOMAIN-CONTAINING PROTEIN 82"/>
    <property type="match status" value="1"/>
</dbReference>
<evidence type="ECO:0000259" key="2">
    <source>
        <dbReference type="Pfam" id="PF13926"/>
    </source>
</evidence>
<accession>A0A8H6CH81</accession>
<feature type="compositionally biased region" description="Polar residues" evidence="1">
    <location>
        <begin position="90"/>
        <end position="107"/>
    </location>
</feature>
<dbReference type="RefSeq" id="XP_037158038.1">
    <property type="nucleotide sequence ID" value="XM_037315087.1"/>
</dbReference>
<evidence type="ECO:0000256" key="1">
    <source>
        <dbReference type="SAM" id="MobiDB-lite"/>
    </source>
</evidence>
<dbReference type="Pfam" id="PF13926">
    <property type="entry name" value="DUF4211"/>
    <property type="match status" value="1"/>
</dbReference>
<feature type="compositionally biased region" description="Polar residues" evidence="1">
    <location>
        <begin position="68"/>
        <end position="83"/>
    </location>
</feature>
<organism evidence="3 4">
    <name type="scientific">Letharia columbiana</name>
    <dbReference type="NCBI Taxonomy" id="112416"/>
    <lineage>
        <taxon>Eukaryota</taxon>
        <taxon>Fungi</taxon>
        <taxon>Dikarya</taxon>
        <taxon>Ascomycota</taxon>
        <taxon>Pezizomycotina</taxon>
        <taxon>Lecanoromycetes</taxon>
        <taxon>OSLEUM clade</taxon>
        <taxon>Lecanoromycetidae</taxon>
        <taxon>Lecanorales</taxon>
        <taxon>Lecanorineae</taxon>
        <taxon>Parmeliaceae</taxon>
        <taxon>Letharia</taxon>
    </lineage>
</organism>
<name>A0A8H6CH81_9LECA</name>
<feature type="compositionally biased region" description="Polar residues" evidence="1">
    <location>
        <begin position="117"/>
        <end position="145"/>
    </location>
</feature>
<comment type="caution">
    <text evidence="3">The sequence shown here is derived from an EMBL/GenBank/DDBJ whole genome shotgun (WGS) entry which is preliminary data.</text>
</comment>
<dbReference type="PANTHER" id="PTHR14689">
    <property type="entry name" value="PHORBOL-ESTER_DAG-TYPE DOMAIN-CONTAINING PROTEIN"/>
    <property type="match status" value="1"/>
</dbReference>
<proteinExistence type="predicted"/>
<dbReference type="InterPro" id="IPR025451">
    <property type="entry name" value="DUF4211"/>
</dbReference>
<dbReference type="GO" id="GO:0005634">
    <property type="term" value="C:nucleus"/>
    <property type="evidence" value="ECO:0007669"/>
    <property type="project" value="TreeGrafter"/>
</dbReference>
<dbReference type="AlphaFoldDB" id="A0A8H6CH81"/>
<feature type="compositionally biased region" description="Polar residues" evidence="1">
    <location>
        <begin position="174"/>
        <end position="193"/>
    </location>
</feature>
<feature type="compositionally biased region" description="Basic residues" evidence="1">
    <location>
        <begin position="1"/>
        <end position="13"/>
    </location>
</feature>
<feature type="compositionally biased region" description="Acidic residues" evidence="1">
    <location>
        <begin position="298"/>
        <end position="314"/>
    </location>
</feature>
<dbReference type="GeneID" id="59294891"/>
<keyword evidence="4" id="KW-1185">Reference proteome</keyword>
<reference evidence="3 4" key="1">
    <citation type="journal article" date="2020" name="Genomics">
        <title>Complete, high-quality genomes from long-read metagenomic sequencing of two wolf lichen thalli reveals enigmatic genome architecture.</title>
        <authorList>
            <person name="McKenzie S.K."/>
            <person name="Walston R.F."/>
            <person name="Allen J.L."/>
        </authorList>
    </citation>
    <scope>NUCLEOTIDE SEQUENCE [LARGE SCALE GENOMIC DNA]</scope>
    <source>
        <strain evidence="3">WasteWater2</strain>
    </source>
</reference>
<sequence>MSQPRRSTRKKRQTQLTFTPLPSSSPAASQYPEKVRQRAASVRYDDAMSSPIKKRRVGGSPPVRSPFSRASSNAGSPFGSQKVQVVIPSPSKSSDQLPTPPASSQVEMDNEPESQKRSPLSGNPSEQNALSNSMQPVAGANTTTGDDGRSFLGFTSEEGDDDVPIRSIRRTRPAPTTLTSDDSSQPQTPQRLVTPTKESRLSQSYTQASSPPFETDNEAPTRRLRQKLSISPHVTRATNSDTRAKAGPSEARSAKKRAKPVVITDGSEDSSSEDVVATPVRKRRTVAQIQSPTRETDHEEESESSDDLQGELEDLKETGTPLRSTRTRDGHIMSERGKRQQKLEELRRRRAGIREDSQEEDEQNGQDEDEQDDIEEANLSWPEPIHHAMRRGGNLDQYEDDFVDDEDDNVGVDLGVAGVPLELTHHANKKPFEYFKTEIEWMVHNKLNPAFDRYDEMYELAYRKLDKEVEGFVGSKFASSVWGEEFNKALKARPDLYRIDVPTMLEHKCDACRRSNHPPKHKITFCGKPYNRDTLETIEHDDDDDTEDSDDDESSSTQEGESFFLGRFCCANAEMAHALYHWRHALNQGVLAWLAAEGHLSPAKIVERDNLRQKKRQKATNRVVDGMKDTGVMKMLYKQFKENLAAARDAKPERFTNRH</sequence>
<feature type="compositionally biased region" description="Acidic residues" evidence="1">
    <location>
        <begin position="357"/>
        <end position="373"/>
    </location>
</feature>
<feature type="compositionally biased region" description="Polar residues" evidence="1">
    <location>
        <begin position="14"/>
        <end position="28"/>
    </location>
</feature>